<dbReference type="AlphaFoldDB" id="A0A375FPB9"/>
<gene>
    <name evidence="1" type="ORF">CO2235_U770188</name>
</gene>
<evidence type="ECO:0000313" key="2">
    <source>
        <dbReference type="Proteomes" id="UP000256862"/>
    </source>
</evidence>
<organism evidence="1 2">
    <name type="scientific">Cupriavidus oxalaticus</name>
    <dbReference type="NCBI Taxonomy" id="96344"/>
    <lineage>
        <taxon>Bacteria</taxon>
        <taxon>Pseudomonadati</taxon>
        <taxon>Pseudomonadota</taxon>
        <taxon>Betaproteobacteria</taxon>
        <taxon>Burkholderiales</taxon>
        <taxon>Burkholderiaceae</taxon>
        <taxon>Cupriavidus</taxon>
    </lineage>
</organism>
<comment type="caution">
    <text evidence="1">The sequence shown here is derived from an EMBL/GenBank/DDBJ whole genome shotgun (WGS) entry which is preliminary data.</text>
</comment>
<protein>
    <submittedName>
        <fullName evidence="1">Uncharacterized protein</fullName>
    </submittedName>
</protein>
<evidence type="ECO:0000313" key="1">
    <source>
        <dbReference type="EMBL" id="SPC07746.1"/>
    </source>
</evidence>
<name>A0A375FPB9_9BURK</name>
<dbReference type="EMBL" id="OGUS01000084">
    <property type="protein sequence ID" value="SPC07746.1"/>
    <property type="molecule type" value="Genomic_DNA"/>
</dbReference>
<dbReference type="Proteomes" id="UP000256862">
    <property type="component" value="Unassembled WGS sequence"/>
</dbReference>
<accession>A0A375FPB9</accession>
<sequence length="26" mass="2832">MTGRLGTALQSACAIHTDFLAFYQTD</sequence>
<reference evidence="2" key="1">
    <citation type="submission" date="2018-01" db="EMBL/GenBank/DDBJ databases">
        <authorList>
            <person name="Gaut B.S."/>
            <person name="Morton B.R."/>
            <person name="Clegg M.T."/>
            <person name="Duvall M.R."/>
        </authorList>
    </citation>
    <scope>NUCLEOTIDE SEQUENCE [LARGE SCALE GENOMIC DNA]</scope>
</reference>
<proteinExistence type="predicted"/>